<evidence type="ECO:0000256" key="8">
    <source>
        <dbReference type="ARBA" id="ARBA00023136"/>
    </source>
</evidence>
<reference evidence="12 13" key="1">
    <citation type="submission" date="2017-03" db="EMBL/GenBank/DDBJ databases">
        <title>Draft Genome sequence of Marispirochaeta sp. strain JC444.</title>
        <authorList>
            <person name="Shivani Y."/>
            <person name="Subhash Y."/>
            <person name="Sasikala C."/>
            <person name="Ramana C."/>
        </authorList>
    </citation>
    <scope>NUCLEOTIDE SEQUENCE [LARGE SCALE GENOMIC DNA]</scope>
    <source>
        <strain evidence="12 13">JC444</strain>
    </source>
</reference>
<protein>
    <recommendedName>
        <fullName evidence="10">Xylose transport system permease protein XylH</fullName>
    </recommendedName>
</protein>
<feature type="transmembrane region" description="Helical" evidence="11">
    <location>
        <begin position="195"/>
        <end position="216"/>
    </location>
</feature>
<dbReference type="CDD" id="cd06579">
    <property type="entry name" value="TM_PBP1_transp_AraH_like"/>
    <property type="match status" value="1"/>
</dbReference>
<dbReference type="OrthoDB" id="368246at2"/>
<evidence type="ECO:0000256" key="11">
    <source>
        <dbReference type="SAM" id="Phobius"/>
    </source>
</evidence>
<proteinExistence type="predicted"/>
<feature type="transmembrane region" description="Helical" evidence="11">
    <location>
        <begin position="309"/>
        <end position="328"/>
    </location>
</feature>
<dbReference type="InterPro" id="IPR001851">
    <property type="entry name" value="ABC_transp_permease"/>
</dbReference>
<feature type="transmembrane region" description="Helical" evidence="11">
    <location>
        <begin position="29"/>
        <end position="50"/>
    </location>
</feature>
<evidence type="ECO:0000256" key="9">
    <source>
        <dbReference type="ARBA" id="ARBA00035611"/>
    </source>
</evidence>
<evidence type="ECO:0000313" key="13">
    <source>
        <dbReference type="Proteomes" id="UP000192343"/>
    </source>
</evidence>
<comment type="caution">
    <text evidence="12">The sequence shown here is derived from an EMBL/GenBank/DDBJ whole genome shotgun (WGS) entry which is preliminary data.</text>
</comment>
<name>A0A1Y1RXF4_9SPIO</name>
<feature type="transmembrane region" description="Helical" evidence="11">
    <location>
        <begin position="113"/>
        <end position="132"/>
    </location>
</feature>
<keyword evidence="13" id="KW-1185">Reference proteome</keyword>
<comment type="function">
    <text evidence="9">Part of the binding-protein-dependent transport system for D-xylose. Probably responsible for the translocation of the substrate across the membrane.</text>
</comment>
<feature type="transmembrane region" description="Helical" evidence="11">
    <location>
        <begin position="259"/>
        <end position="277"/>
    </location>
</feature>
<feature type="transmembrane region" description="Helical" evidence="11">
    <location>
        <begin position="56"/>
        <end position="78"/>
    </location>
</feature>
<evidence type="ECO:0000313" key="12">
    <source>
        <dbReference type="EMBL" id="ORC35044.1"/>
    </source>
</evidence>
<keyword evidence="8 11" id="KW-0472">Membrane</keyword>
<dbReference type="AlphaFoldDB" id="A0A1Y1RXF4"/>
<keyword evidence="2" id="KW-0813">Transport</keyword>
<dbReference type="PANTHER" id="PTHR32196">
    <property type="entry name" value="ABC TRANSPORTER PERMEASE PROTEIN YPHD-RELATED-RELATED"/>
    <property type="match status" value="1"/>
</dbReference>
<keyword evidence="7 11" id="KW-1133">Transmembrane helix</keyword>
<sequence>MNEGTAEITRSSSIFEQLKIVFRRNLRQYAILMALIAIIIIFQIATNGILLKPINVYRLIGQNSYILIMAIGMTLCILTGGNIDLSVGSIVAFVSACSALFSVTWGLTPGLSIILGLLMGLLAGVWQGFWIAHVKIPSFIATLAGMLLFRGLNNLILNGLTIPLPDLYITVASGSIPDFLGAAGLQIPNFVTGSGVLHVTTIVIVLIASLVLVLFMSLDRKSKAAHGFVLGSFTAFILKIASLFLIINLFGLWLAAANGFPYVLFLLVTLIIVYSFIATKTVAGRHVYAVGGNEKAAALSGVNIKQVMFWVYANMGLLAGLAGIVFAGRLNAASPLAGKDFELDVIAACFIGGASMKGGEGTIIGGIIGGLIMGILNNGMSILGFNIFIQSVIKGLVLLAAVSFDVYSKSKTTTRTAK</sequence>
<keyword evidence="6 11" id="KW-0812">Transmembrane</keyword>
<dbReference type="GO" id="GO:0022857">
    <property type="term" value="F:transmembrane transporter activity"/>
    <property type="evidence" value="ECO:0007669"/>
    <property type="project" value="InterPro"/>
</dbReference>
<evidence type="ECO:0000256" key="1">
    <source>
        <dbReference type="ARBA" id="ARBA00004651"/>
    </source>
</evidence>
<dbReference type="EMBL" id="MWQY01000010">
    <property type="protein sequence ID" value="ORC35044.1"/>
    <property type="molecule type" value="Genomic_DNA"/>
</dbReference>
<gene>
    <name evidence="12" type="ORF">B4O97_09915</name>
</gene>
<feature type="transmembrane region" description="Helical" evidence="11">
    <location>
        <begin position="85"/>
        <end position="107"/>
    </location>
</feature>
<evidence type="ECO:0000256" key="6">
    <source>
        <dbReference type="ARBA" id="ARBA00022692"/>
    </source>
</evidence>
<evidence type="ECO:0000256" key="10">
    <source>
        <dbReference type="ARBA" id="ARBA00035686"/>
    </source>
</evidence>
<dbReference type="GO" id="GO:0005886">
    <property type="term" value="C:plasma membrane"/>
    <property type="evidence" value="ECO:0007669"/>
    <property type="project" value="UniProtKB-SubCell"/>
</dbReference>
<evidence type="ECO:0000256" key="4">
    <source>
        <dbReference type="ARBA" id="ARBA00022519"/>
    </source>
</evidence>
<evidence type="ECO:0000256" key="7">
    <source>
        <dbReference type="ARBA" id="ARBA00022989"/>
    </source>
</evidence>
<organism evidence="12 13">
    <name type="scientific">Marispirochaeta aestuarii</name>
    <dbReference type="NCBI Taxonomy" id="1963862"/>
    <lineage>
        <taxon>Bacteria</taxon>
        <taxon>Pseudomonadati</taxon>
        <taxon>Spirochaetota</taxon>
        <taxon>Spirochaetia</taxon>
        <taxon>Spirochaetales</taxon>
        <taxon>Spirochaetaceae</taxon>
        <taxon>Marispirochaeta</taxon>
    </lineage>
</organism>
<accession>A0A1Y1RXF4</accession>
<dbReference type="RefSeq" id="WP_083050484.1">
    <property type="nucleotide sequence ID" value="NZ_CAXXQO010000001.1"/>
</dbReference>
<evidence type="ECO:0000256" key="3">
    <source>
        <dbReference type="ARBA" id="ARBA00022475"/>
    </source>
</evidence>
<evidence type="ECO:0000256" key="2">
    <source>
        <dbReference type="ARBA" id="ARBA00022448"/>
    </source>
</evidence>
<dbReference type="Proteomes" id="UP000192343">
    <property type="component" value="Unassembled WGS sequence"/>
</dbReference>
<evidence type="ECO:0000256" key="5">
    <source>
        <dbReference type="ARBA" id="ARBA00022597"/>
    </source>
</evidence>
<keyword evidence="3" id="KW-1003">Cell membrane</keyword>
<keyword evidence="4" id="KW-0997">Cell inner membrane</keyword>
<dbReference type="PANTHER" id="PTHR32196:SF32">
    <property type="entry name" value="XYLOSE TRANSPORT SYSTEM PERMEASE PROTEIN XYLH"/>
    <property type="match status" value="1"/>
</dbReference>
<dbReference type="STRING" id="1963862.B4O97_09915"/>
<dbReference type="Pfam" id="PF02653">
    <property type="entry name" value="BPD_transp_2"/>
    <property type="match status" value="1"/>
</dbReference>
<dbReference type="NCBIfam" id="NF040906">
    <property type="entry name" value="GguB"/>
    <property type="match status" value="1"/>
</dbReference>
<comment type="subcellular location">
    <subcellularLocation>
        <location evidence="1">Cell membrane</location>
        <topology evidence="1">Multi-pass membrane protein</topology>
    </subcellularLocation>
</comment>
<keyword evidence="5" id="KW-0762">Sugar transport</keyword>
<feature type="transmembrane region" description="Helical" evidence="11">
    <location>
        <begin position="228"/>
        <end position="253"/>
    </location>
</feature>